<gene>
    <name evidence="2" type="ORF">GYA93_20000</name>
</gene>
<comment type="caution">
    <text evidence="2">The sequence shown here is derived from an EMBL/GenBank/DDBJ whole genome shotgun (WGS) entry which is preliminary data.</text>
</comment>
<dbReference type="Proteomes" id="UP000466307">
    <property type="component" value="Unassembled WGS sequence"/>
</dbReference>
<keyword evidence="1" id="KW-1133">Transmembrane helix</keyword>
<keyword evidence="1" id="KW-0472">Membrane</keyword>
<dbReference type="AlphaFoldDB" id="A0A7K3LUS2"/>
<dbReference type="EMBL" id="JAADZU010000085">
    <property type="protein sequence ID" value="NDK91836.1"/>
    <property type="molecule type" value="Genomic_DNA"/>
</dbReference>
<dbReference type="RefSeq" id="WP_053778798.1">
    <property type="nucleotide sequence ID" value="NZ_JAADZU010000085.1"/>
</dbReference>
<name>A0A7K3LUS2_9ACTN</name>
<evidence type="ECO:0000313" key="2">
    <source>
        <dbReference type="EMBL" id="NDK91836.1"/>
    </source>
</evidence>
<reference evidence="2 3" key="1">
    <citation type="submission" date="2020-01" db="EMBL/GenBank/DDBJ databases">
        <title>Investigation of new actinobacteria for the biodesulphurisation of diesel fuel.</title>
        <authorList>
            <person name="Athi Narayanan S.M."/>
        </authorList>
    </citation>
    <scope>NUCLEOTIDE SEQUENCE [LARGE SCALE GENOMIC DNA]</scope>
    <source>
        <strain evidence="2 3">213E</strain>
    </source>
</reference>
<feature type="transmembrane region" description="Helical" evidence="1">
    <location>
        <begin position="25"/>
        <end position="48"/>
    </location>
</feature>
<organism evidence="2 3">
    <name type="scientific">Gordonia desulfuricans</name>
    <dbReference type="NCBI Taxonomy" id="89051"/>
    <lineage>
        <taxon>Bacteria</taxon>
        <taxon>Bacillati</taxon>
        <taxon>Actinomycetota</taxon>
        <taxon>Actinomycetes</taxon>
        <taxon>Mycobacteriales</taxon>
        <taxon>Gordoniaceae</taxon>
        <taxon>Gordonia</taxon>
    </lineage>
</organism>
<sequence>MSAPEPSAPELSTPEPSLIRPGARLAWRAAVIVGCMGFALLAACSVSVGTDSDAVNKPSDIATGECLTLGPDDDPAKVAATKVDCDTGDALAFYAASTVAAGDTCSADNTSTLTFGGDGGVCLTPNFTAGKCYQIPVEGGRLADYRLVDCGASAVDATVIGQTVSRGDVSVECDTDATKWSFTQPHPVGYCLREVV</sequence>
<accession>A0A7K3LUS2</accession>
<keyword evidence="3" id="KW-1185">Reference proteome</keyword>
<evidence type="ECO:0000313" key="3">
    <source>
        <dbReference type="Proteomes" id="UP000466307"/>
    </source>
</evidence>
<evidence type="ECO:0000256" key="1">
    <source>
        <dbReference type="SAM" id="Phobius"/>
    </source>
</evidence>
<protein>
    <submittedName>
        <fullName evidence="2">Pyridine nucleotide-disulfide oxidoreductase</fullName>
    </submittedName>
</protein>
<keyword evidence="1" id="KW-0812">Transmembrane</keyword>
<proteinExistence type="predicted"/>